<dbReference type="RefSeq" id="WP_345328823.1">
    <property type="nucleotide sequence ID" value="NZ_BAABJI010000001.1"/>
</dbReference>
<comment type="catalytic activity">
    <reaction evidence="1">
        <text>ATP + protein L-histidine = ADP + protein N-phospho-L-histidine.</text>
        <dbReference type="EC" id="2.7.13.3"/>
    </reaction>
</comment>
<dbReference type="Pfam" id="PF02518">
    <property type="entry name" value="HATPase_c"/>
    <property type="match status" value="1"/>
</dbReference>
<dbReference type="SMART" id="SM00028">
    <property type="entry name" value="TPR"/>
    <property type="match status" value="6"/>
</dbReference>
<dbReference type="PRINTS" id="PR00344">
    <property type="entry name" value="BCTRLSENSOR"/>
</dbReference>
<sequence length="644" mass="72800">MKKGYSLLILLLTVFSQQGFSGQADSLRQQYQKAKVKKNFYSDTANINLLTSLSLALRTENTDTALMYSKEALKVAQNTKYDLGEANAWASIGGTYYVKGSYFLSLEAVTKLLDISSRINYKKGIGDAHQLRGLIYLGQDEFKDAIREFLKALAIYRQLGNQFKISRMLFDIGLSYDELRDSARAFQYLKQARAMGIATKDLQIVAMSYNRMGETYYHFKQYDTAIVYHNKVLRGRYQDKWENAFAYSGMAQAQYELKKYQQAVQNALTSFKLASQVNSLWDQVRALKILGKAYAATGNFERAYKYTALMTAYNDSLLNDSKERNINYLHLQQQRTENLTLEKQNEVEQQKTRFNLLLMVAIGVIAVCISIFAFIMSRSNIQKTNLNTKLERRNKSIASQKEEISIQNEKLDALNHIKNQLFSVISHDLRGPFASIMQTIELIRNDDLTDNERDFILENFYKQVGQISAMVNNLLLWANSQLEGNNTQPADLDATKIITEITGVSAYLANSKKVALIHEYDAAKPVFADADHLKIIIQNLLGNAIKFTSQGGTVSIYYSDDADYQAIHIKDTGVGISLEKMGKLFKVVGKSISNYGTNHEQGAGIGLLLIKQFTEVNKGRLTIHSEPGVGTEVTVYLPKYKADQ</sequence>
<dbReference type="CDD" id="cd00082">
    <property type="entry name" value="HisKA"/>
    <property type="match status" value="1"/>
</dbReference>
<dbReference type="InterPro" id="IPR019734">
    <property type="entry name" value="TPR_rpt"/>
</dbReference>
<feature type="domain" description="Histidine kinase" evidence="9">
    <location>
        <begin position="424"/>
        <end position="641"/>
    </location>
</feature>
<organism evidence="10 11">
    <name type="scientific">Mucilaginibacter defluvii</name>
    <dbReference type="NCBI Taxonomy" id="1196019"/>
    <lineage>
        <taxon>Bacteria</taxon>
        <taxon>Pseudomonadati</taxon>
        <taxon>Bacteroidota</taxon>
        <taxon>Sphingobacteriia</taxon>
        <taxon>Sphingobacteriales</taxon>
        <taxon>Sphingobacteriaceae</taxon>
        <taxon>Mucilaginibacter</taxon>
    </lineage>
</organism>
<dbReference type="Gene3D" id="3.30.565.10">
    <property type="entry name" value="Histidine kinase-like ATPase, C-terminal domain"/>
    <property type="match status" value="1"/>
</dbReference>
<keyword evidence="11" id="KW-1185">Reference proteome</keyword>
<evidence type="ECO:0000256" key="2">
    <source>
        <dbReference type="ARBA" id="ARBA00012438"/>
    </source>
</evidence>
<feature type="signal peptide" evidence="8">
    <location>
        <begin position="1"/>
        <end position="21"/>
    </location>
</feature>
<dbReference type="InterPro" id="IPR011990">
    <property type="entry name" value="TPR-like_helical_dom_sf"/>
</dbReference>
<dbReference type="SUPFAM" id="SSF48452">
    <property type="entry name" value="TPR-like"/>
    <property type="match status" value="2"/>
</dbReference>
<dbReference type="PANTHER" id="PTHR43711:SF1">
    <property type="entry name" value="HISTIDINE KINASE 1"/>
    <property type="match status" value="1"/>
</dbReference>
<dbReference type="EMBL" id="BAABJI010000001">
    <property type="protein sequence ID" value="GAA4902224.1"/>
    <property type="molecule type" value="Genomic_DNA"/>
</dbReference>
<dbReference type="InterPro" id="IPR004358">
    <property type="entry name" value="Sig_transdc_His_kin-like_C"/>
</dbReference>
<evidence type="ECO:0000259" key="9">
    <source>
        <dbReference type="PROSITE" id="PS50109"/>
    </source>
</evidence>
<keyword evidence="3" id="KW-0597">Phosphoprotein</keyword>
<dbReference type="InterPro" id="IPR050736">
    <property type="entry name" value="Sensor_HK_Regulatory"/>
</dbReference>
<comment type="caution">
    <text evidence="10">The sequence shown here is derived from an EMBL/GenBank/DDBJ whole genome shotgun (WGS) entry which is preliminary data.</text>
</comment>
<protein>
    <recommendedName>
        <fullName evidence="2">histidine kinase</fullName>
        <ecNumber evidence="2">2.7.13.3</ecNumber>
    </recommendedName>
</protein>
<keyword evidence="5" id="KW-0418">Kinase</keyword>
<dbReference type="InterPro" id="IPR003661">
    <property type="entry name" value="HisK_dim/P_dom"/>
</dbReference>
<evidence type="ECO:0000256" key="5">
    <source>
        <dbReference type="ARBA" id="ARBA00022777"/>
    </source>
</evidence>
<feature type="chain" id="PRO_5045707748" description="histidine kinase" evidence="8">
    <location>
        <begin position="22"/>
        <end position="644"/>
    </location>
</feature>
<dbReference type="Gene3D" id="1.25.40.10">
    <property type="entry name" value="Tetratricopeptide repeat domain"/>
    <property type="match status" value="3"/>
</dbReference>
<evidence type="ECO:0000313" key="11">
    <source>
        <dbReference type="Proteomes" id="UP001501436"/>
    </source>
</evidence>
<dbReference type="PANTHER" id="PTHR43711">
    <property type="entry name" value="TWO-COMPONENT HISTIDINE KINASE"/>
    <property type="match status" value="1"/>
</dbReference>
<gene>
    <name evidence="10" type="ORF">GCM10023313_00850</name>
</gene>
<dbReference type="EC" id="2.7.13.3" evidence="2"/>
<dbReference type="SMART" id="SM00387">
    <property type="entry name" value="HATPase_c"/>
    <property type="match status" value="1"/>
</dbReference>
<dbReference type="InterPro" id="IPR036890">
    <property type="entry name" value="HATPase_C_sf"/>
</dbReference>
<dbReference type="SUPFAM" id="SSF47384">
    <property type="entry name" value="Homodimeric domain of signal transducing histidine kinase"/>
    <property type="match status" value="1"/>
</dbReference>
<proteinExistence type="predicted"/>
<evidence type="ECO:0000256" key="8">
    <source>
        <dbReference type="SAM" id="SignalP"/>
    </source>
</evidence>
<evidence type="ECO:0000256" key="6">
    <source>
        <dbReference type="ARBA" id="ARBA00023012"/>
    </source>
</evidence>
<evidence type="ECO:0000256" key="4">
    <source>
        <dbReference type="ARBA" id="ARBA00022679"/>
    </source>
</evidence>
<feature type="transmembrane region" description="Helical" evidence="7">
    <location>
        <begin position="354"/>
        <end position="375"/>
    </location>
</feature>
<dbReference type="Pfam" id="PF00512">
    <property type="entry name" value="HisKA"/>
    <property type="match status" value="1"/>
</dbReference>
<accession>A0ABP9FI03</accession>
<evidence type="ECO:0000256" key="3">
    <source>
        <dbReference type="ARBA" id="ARBA00022553"/>
    </source>
</evidence>
<keyword evidence="6" id="KW-0902">Two-component regulatory system</keyword>
<keyword evidence="7" id="KW-1133">Transmembrane helix</keyword>
<evidence type="ECO:0000313" key="10">
    <source>
        <dbReference type="EMBL" id="GAA4902224.1"/>
    </source>
</evidence>
<dbReference type="InterPro" id="IPR005467">
    <property type="entry name" value="His_kinase_dom"/>
</dbReference>
<keyword evidence="4" id="KW-0808">Transferase</keyword>
<reference evidence="11" key="1">
    <citation type="journal article" date="2019" name="Int. J. Syst. Evol. Microbiol.">
        <title>The Global Catalogue of Microorganisms (GCM) 10K type strain sequencing project: providing services to taxonomists for standard genome sequencing and annotation.</title>
        <authorList>
            <consortium name="The Broad Institute Genomics Platform"/>
            <consortium name="The Broad Institute Genome Sequencing Center for Infectious Disease"/>
            <person name="Wu L."/>
            <person name="Ma J."/>
        </authorList>
    </citation>
    <scope>NUCLEOTIDE SEQUENCE [LARGE SCALE GENOMIC DNA]</scope>
    <source>
        <strain evidence="11">JCM 18283</strain>
    </source>
</reference>
<keyword evidence="7" id="KW-0812">Transmembrane</keyword>
<dbReference type="InterPro" id="IPR003594">
    <property type="entry name" value="HATPase_dom"/>
</dbReference>
<dbReference type="SMART" id="SM00388">
    <property type="entry name" value="HisKA"/>
    <property type="match status" value="1"/>
</dbReference>
<dbReference type="PROSITE" id="PS50109">
    <property type="entry name" value="HIS_KIN"/>
    <property type="match status" value="1"/>
</dbReference>
<keyword evidence="7" id="KW-0472">Membrane</keyword>
<name>A0ABP9FI03_9SPHI</name>
<dbReference type="Proteomes" id="UP001501436">
    <property type="component" value="Unassembled WGS sequence"/>
</dbReference>
<dbReference type="SUPFAM" id="SSF55874">
    <property type="entry name" value="ATPase domain of HSP90 chaperone/DNA topoisomerase II/histidine kinase"/>
    <property type="match status" value="1"/>
</dbReference>
<dbReference type="InterPro" id="IPR036097">
    <property type="entry name" value="HisK_dim/P_sf"/>
</dbReference>
<keyword evidence="8" id="KW-0732">Signal</keyword>
<dbReference type="Gene3D" id="1.10.287.130">
    <property type="match status" value="1"/>
</dbReference>
<evidence type="ECO:0000256" key="7">
    <source>
        <dbReference type="SAM" id="Phobius"/>
    </source>
</evidence>
<dbReference type="Pfam" id="PF13424">
    <property type="entry name" value="TPR_12"/>
    <property type="match status" value="1"/>
</dbReference>
<evidence type="ECO:0000256" key="1">
    <source>
        <dbReference type="ARBA" id="ARBA00000085"/>
    </source>
</evidence>